<protein>
    <submittedName>
        <fullName evidence="1">Uncharacterized protein</fullName>
    </submittedName>
</protein>
<organism evidence="1 2">
    <name type="scientific">Neurospora intermedia</name>
    <dbReference type="NCBI Taxonomy" id="5142"/>
    <lineage>
        <taxon>Eukaryota</taxon>
        <taxon>Fungi</taxon>
        <taxon>Dikarya</taxon>
        <taxon>Ascomycota</taxon>
        <taxon>Pezizomycotina</taxon>
        <taxon>Sordariomycetes</taxon>
        <taxon>Sordariomycetidae</taxon>
        <taxon>Sordariales</taxon>
        <taxon>Sordariaceae</taxon>
        <taxon>Neurospora</taxon>
    </lineage>
</organism>
<reference evidence="1 2" key="1">
    <citation type="submission" date="2023-09" db="EMBL/GenBank/DDBJ databases">
        <title>Multi-omics analysis of a traditional fermented food reveals byproduct-associated fungal strains for waste-to-food upcycling.</title>
        <authorList>
            <consortium name="Lawrence Berkeley National Laboratory"/>
            <person name="Rekdal V.M."/>
            <person name="Villalobos-Escobedo J.M."/>
            <person name="Rodriguez-Valeron N."/>
            <person name="Garcia M.O."/>
            <person name="Vasquez D.P."/>
            <person name="Damayanti I."/>
            <person name="Sorensen P.M."/>
            <person name="Baidoo E.E."/>
            <person name="De Carvalho A.C."/>
            <person name="Riley R."/>
            <person name="Lipzen A."/>
            <person name="He G."/>
            <person name="Yan M."/>
            <person name="Haridas S."/>
            <person name="Daum C."/>
            <person name="Yoshinaga Y."/>
            <person name="Ng V."/>
            <person name="Grigoriev I.V."/>
            <person name="Munk R."/>
            <person name="Nuraida L."/>
            <person name="Wijaya C.H."/>
            <person name="Morales P.-C."/>
            <person name="Keasling J.D."/>
        </authorList>
    </citation>
    <scope>NUCLEOTIDE SEQUENCE [LARGE SCALE GENOMIC DNA]</scope>
    <source>
        <strain evidence="1 2">FGSC 2613</strain>
    </source>
</reference>
<comment type="caution">
    <text evidence="1">The sequence shown here is derived from an EMBL/GenBank/DDBJ whole genome shotgun (WGS) entry which is preliminary data.</text>
</comment>
<name>A0ABR3DS70_NEUIN</name>
<proteinExistence type="predicted"/>
<gene>
    <name evidence="1" type="ORF">QR685DRAFT_431336</name>
</gene>
<feature type="non-terminal residue" evidence="1">
    <location>
        <position position="1"/>
    </location>
</feature>
<keyword evidence="2" id="KW-1185">Reference proteome</keyword>
<evidence type="ECO:0000313" key="1">
    <source>
        <dbReference type="EMBL" id="KAL0474696.1"/>
    </source>
</evidence>
<evidence type="ECO:0000313" key="2">
    <source>
        <dbReference type="Proteomes" id="UP001451303"/>
    </source>
</evidence>
<dbReference type="EMBL" id="JAVLET010000001">
    <property type="protein sequence ID" value="KAL0474696.1"/>
    <property type="molecule type" value="Genomic_DNA"/>
</dbReference>
<dbReference type="Proteomes" id="UP001451303">
    <property type="component" value="Unassembled WGS sequence"/>
</dbReference>
<sequence>SPAYAPPRQDKRAVMRAHGSAELRGGLYVDRGLFPSSIVDQLKTRVWKTPRICKAEESRAANNTWKLLPQCCCDVF</sequence>
<accession>A0ABR3DS70</accession>